<dbReference type="Proteomes" id="UP000007879">
    <property type="component" value="Unassembled WGS sequence"/>
</dbReference>
<dbReference type="GeneID" id="109584895"/>
<evidence type="ECO:0000259" key="2">
    <source>
        <dbReference type="SMART" id="SM01342"/>
    </source>
</evidence>
<organism evidence="3 4">
    <name type="scientific">Amphimedon queenslandica</name>
    <name type="common">Sponge</name>
    <dbReference type="NCBI Taxonomy" id="400682"/>
    <lineage>
        <taxon>Eukaryota</taxon>
        <taxon>Metazoa</taxon>
        <taxon>Porifera</taxon>
        <taxon>Demospongiae</taxon>
        <taxon>Heteroscleromorpha</taxon>
        <taxon>Haplosclerida</taxon>
        <taxon>Niphatidae</taxon>
        <taxon>Amphimedon</taxon>
    </lineage>
</organism>
<reference evidence="4" key="1">
    <citation type="journal article" date="2010" name="Nature">
        <title>The Amphimedon queenslandica genome and the evolution of animal complexity.</title>
        <authorList>
            <person name="Srivastava M."/>
            <person name="Simakov O."/>
            <person name="Chapman J."/>
            <person name="Fahey B."/>
            <person name="Gauthier M.E."/>
            <person name="Mitros T."/>
            <person name="Richards G.S."/>
            <person name="Conaco C."/>
            <person name="Dacre M."/>
            <person name="Hellsten U."/>
            <person name="Larroux C."/>
            <person name="Putnam N.H."/>
            <person name="Stanke M."/>
            <person name="Adamska M."/>
            <person name="Darling A."/>
            <person name="Degnan S.M."/>
            <person name="Oakley T.H."/>
            <person name="Plachetzki D.C."/>
            <person name="Zhai Y."/>
            <person name="Adamski M."/>
            <person name="Calcino A."/>
            <person name="Cummins S.F."/>
            <person name="Goodstein D.M."/>
            <person name="Harris C."/>
            <person name="Jackson D.J."/>
            <person name="Leys S.P."/>
            <person name="Shu S."/>
            <person name="Woodcroft B.J."/>
            <person name="Vervoort M."/>
            <person name="Kosik K.S."/>
            <person name="Manning G."/>
            <person name="Degnan B.M."/>
            <person name="Rokhsar D.S."/>
        </authorList>
    </citation>
    <scope>NUCLEOTIDE SEQUENCE [LARGE SCALE GENOMIC DNA]</scope>
</reference>
<evidence type="ECO:0000313" key="3">
    <source>
        <dbReference type="EnsemblMetazoa" id="XP_019856360.1"/>
    </source>
</evidence>
<protein>
    <recommendedName>
        <fullName evidence="2">Telomere-length maintenance and DNA damage repair domain-containing protein</fullName>
    </recommendedName>
</protein>
<dbReference type="Pfam" id="PF11640">
    <property type="entry name" value="TAN"/>
    <property type="match status" value="1"/>
</dbReference>
<dbReference type="GO" id="GO:0004674">
    <property type="term" value="F:protein serine/threonine kinase activity"/>
    <property type="evidence" value="ECO:0007669"/>
    <property type="project" value="InterPro"/>
</dbReference>
<feature type="domain" description="Telomere-length maintenance and DNA damage repair" evidence="2">
    <location>
        <begin position="1"/>
        <end position="177"/>
    </location>
</feature>
<dbReference type="KEGG" id="aqu:109584895"/>
<dbReference type="SMART" id="SM01342">
    <property type="entry name" value="TAN"/>
    <property type="match status" value="1"/>
</dbReference>
<sequence length="180" mass="20584">MDLLSDLLESYHKIISDKLSERRTGAETLRKLLQADNSRDLIQDRSTSSSSRGRRPSSCGNVPSWDDLFIAVKECLLKEIENITNLEQLRPNPSSSAQTGRKKQIQDNFETLRVLLKAANSKGGVLKVSEVMSHIMQVLKVPVLQRWLAMDYTQILVSHILPYPHFTMELTHSNWKAYIY</sequence>
<dbReference type="AlphaFoldDB" id="A0AAN0JH55"/>
<reference evidence="3" key="2">
    <citation type="submission" date="2024-06" db="UniProtKB">
        <authorList>
            <consortium name="EnsemblMetazoa"/>
        </authorList>
    </citation>
    <scope>IDENTIFICATION</scope>
</reference>
<dbReference type="RefSeq" id="XP_019856360.1">
    <property type="nucleotide sequence ID" value="XM_020000801.1"/>
</dbReference>
<evidence type="ECO:0000313" key="4">
    <source>
        <dbReference type="Proteomes" id="UP000007879"/>
    </source>
</evidence>
<dbReference type="InterPro" id="IPR021668">
    <property type="entry name" value="TAN"/>
</dbReference>
<accession>A0AAN0JH55</accession>
<dbReference type="EnsemblMetazoa" id="XM_020000801.1">
    <property type="protein sequence ID" value="XP_019856360.1"/>
    <property type="gene ID" value="LOC109584895"/>
</dbReference>
<keyword evidence="4" id="KW-1185">Reference proteome</keyword>
<evidence type="ECO:0000256" key="1">
    <source>
        <dbReference type="SAM" id="MobiDB-lite"/>
    </source>
</evidence>
<name>A0AAN0JH55_AMPQE</name>
<feature type="region of interest" description="Disordered" evidence="1">
    <location>
        <begin position="40"/>
        <end position="59"/>
    </location>
</feature>
<proteinExistence type="predicted"/>